<feature type="transmembrane region" description="Helical" evidence="6">
    <location>
        <begin position="107"/>
        <end position="129"/>
    </location>
</feature>
<feature type="domain" description="EXPERA" evidence="7">
    <location>
        <begin position="8"/>
        <end position="157"/>
    </location>
</feature>
<dbReference type="InterPro" id="IPR033118">
    <property type="entry name" value="EXPERA"/>
</dbReference>
<evidence type="ECO:0000256" key="5">
    <source>
        <dbReference type="PROSITE-ProRule" id="PRU01087"/>
    </source>
</evidence>
<dbReference type="InterPro" id="IPR051987">
    <property type="entry name" value="Sigma-2_receptor-like"/>
</dbReference>
<gene>
    <name evidence="8" type="ORF">C2S_11515</name>
</gene>
<protein>
    <recommendedName>
        <fullName evidence="7">EXPERA domain-containing protein</fullName>
    </recommendedName>
</protein>
<name>A0A9Q9UFT8_FUSFU</name>
<dbReference type="EMBL" id="CABFJX010000399">
    <property type="protein sequence ID" value="VTT79909.1"/>
    <property type="molecule type" value="Genomic_DNA"/>
</dbReference>
<feature type="transmembrane region" description="Helical" evidence="6">
    <location>
        <begin position="74"/>
        <end position="95"/>
    </location>
</feature>
<dbReference type="Pfam" id="PF05241">
    <property type="entry name" value="EBP"/>
    <property type="match status" value="1"/>
</dbReference>
<organism evidence="8 9">
    <name type="scientific">Fusarium fujikuroi</name>
    <name type="common">Bakanae and foot rot disease fungus</name>
    <name type="synonym">Gibberella fujikuroi</name>
    <dbReference type="NCBI Taxonomy" id="5127"/>
    <lineage>
        <taxon>Eukaryota</taxon>
        <taxon>Fungi</taxon>
        <taxon>Dikarya</taxon>
        <taxon>Ascomycota</taxon>
        <taxon>Pezizomycotina</taxon>
        <taxon>Sordariomycetes</taxon>
        <taxon>Hypocreomycetidae</taxon>
        <taxon>Hypocreales</taxon>
        <taxon>Nectriaceae</taxon>
        <taxon>Fusarium</taxon>
        <taxon>Fusarium fujikuroi species complex</taxon>
    </lineage>
</organism>
<evidence type="ECO:0000256" key="2">
    <source>
        <dbReference type="ARBA" id="ARBA00022692"/>
    </source>
</evidence>
<dbReference type="PANTHER" id="PTHR31204">
    <property type="entry name" value="SIGMA INTRACELLULAR RECEPTOR 2"/>
    <property type="match status" value="1"/>
</dbReference>
<keyword evidence="4 5" id="KW-0472">Membrane</keyword>
<dbReference type="GO" id="GO:0016020">
    <property type="term" value="C:membrane"/>
    <property type="evidence" value="ECO:0007669"/>
    <property type="project" value="UniProtKB-SubCell"/>
</dbReference>
<comment type="caution">
    <text evidence="8">The sequence shown here is derived from an EMBL/GenBank/DDBJ whole genome shotgun (WGS) entry which is preliminary data.</text>
</comment>
<sequence length="183" mass="21077">MSPHKPFLDYIYLFIVALHLVGMLGIDFVPFYPQSLSQPRGSPFHFLVAFRQWYITTFSDPYYGIDIPGHFFEFLVYVELVVQFPLAIYLTRALLSKQKMSAPAELAGVIYGAVVGLCTAVVCNDMWYLGSEFINREAKQTLLGIYLPYAVIRKLHHLATLMLLDMQKRLLARLHRLSEIKQE</sequence>
<evidence type="ECO:0000313" key="8">
    <source>
        <dbReference type="EMBL" id="VTT79909.1"/>
    </source>
</evidence>
<evidence type="ECO:0000256" key="6">
    <source>
        <dbReference type="SAM" id="Phobius"/>
    </source>
</evidence>
<evidence type="ECO:0000256" key="1">
    <source>
        <dbReference type="ARBA" id="ARBA00004141"/>
    </source>
</evidence>
<dbReference type="PANTHER" id="PTHR31204:SF1">
    <property type="entry name" value="SIGMA INTRACELLULAR RECEPTOR 2"/>
    <property type="match status" value="1"/>
</dbReference>
<evidence type="ECO:0000313" key="9">
    <source>
        <dbReference type="Proteomes" id="UP000760494"/>
    </source>
</evidence>
<proteinExistence type="predicted"/>
<keyword evidence="3 5" id="KW-1133">Transmembrane helix</keyword>
<comment type="subcellular location">
    <subcellularLocation>
        <location evidence="1">Membrane</location>
        <topology evidence="1">Multi-pass membrane protein</topology>
    </subcellularLocation>
</comment>
<accession>A0A9Q9UFT8</accession>
<feature type="transmembrane region" description="Helical" evidence="6">
    <location>
        <begin position="12"/>
        <end position="32"/>
    </location>
</feature>
<evidence type="ECO:0000256" key="4">
    <source>
        <dbReference type="ARBA" id="ARBA00023136"/>
    </source>
</evidence>
<evidence type="ECO:0000256" key="3">
    <source>
        <dbReference type="ARBA" id="ARBA00022989"/>
    </source>
</evidence>
<evidence type="ECO:0000259" key="7">
    <source>
        <dbReference type="PROSITE" id="PS51751"/>
    </source>
</evidence>
<dbReference type="AlphaFoldDB" id="A0A9Q9UFT8"/>
<keyword evidence="2 5" id="KW-0812">Transmembrane</keyword>
<dbReference type="GO" id="GO:0005783">
    <property type="term" value="C:endoplasmic reticulum"/>
    <property type="evidence" value="ECO:0007669"/>
    <property type="project" value="TreeGrafter"/>
</dbReference>
<dbReference type="Proteomes" id="UP000760494">
    <property type="component" value="Unassembled WGS sequence"/>
</dbReference>
<reference evidence="8" key="1">
    <citation type="submission" date="2019-05" db="EMBL/GenBank/DDBJ databases">
        <authorList>
            <person name="Piombo E."/>
        </authorList>
    </citation>
    <scope>NUCLEOTIDE SEQUENCE</scope>
    <source>
        <strain evidence="8">C2S</strain>
    </source>
</reference>
<dbReference type="PROSITE" id="PS51751">
    <property type="entry name" value="EXPERA"/>
    <property type="match status" value="1"/>
</dbReference>